<protein>
    <submittedName>
        <fullName evidence="2">Uncharacterized protein</fullName>
    </submittedName>
</protein>
<evidence type="ECO:0000313" key="2">
    <source>
        <dbReference type="EMBL" id="KAK3345940.1"/>
    </source>
</evidence>
<dbReference type="EMBL" id="JAUIQD010000006">
    <property type="protein sequence ID" value="KAK3345940.1"/>
    <property type="molecule type" value="Genomic_DNA"/>
</dbReference>
<name>A0AAJ0HAV5_9PEZI</name>
<dbReference type="Proteomes" id="UP001275084">
    <property type="component" value="Unassembled WGS sequence"/>
</dbReference>
<reference evidence="2" key="2">
    <citation type="submission" date="2023-06" db="EMBL/GenBank/DDBJ databases">
        <authorList>
            <consortium name="Lawrence Berkeley National Laboratory"/>
            <person name="Haridas S."/>
            <person name="Hensen N."/>
            <person name="Bonometti L."/>
            <person name="Westerberg I."/>
            <person name="Brannstrom I.O."/>
            <person name="Guillou S."/>
            <person name="Cros-Aarteil S."/>
            <person name="Calhoun S."/>
            <person name="Kuo A."/>
            <person name="Mondo S."/>
            <person name="Pangilinan J."/>
            <person name="Riley R."/>
            <person name="Labutti K."/>
            <person name="Andreopoulos B."/>
            <person name="Lipzen A."/>
            <person name="Chen C."/>
            <person name="Yanf M."/>
            <person name="Daum C."/>
            <person name="Ng V."/>
            <person name="Clum A."/>
            <person name="Steindorff A."/>
            <person name="Ohm R."/>
            <person name="Martin F."/>
            <person name="Silar P."/>
            <person name="Natvig D."/>
            <person name="Lalanne C."/>
            <person name="Gautier V."/>
            <person name="Ament-Velasquez S.L."/>
            <person name="Kruys A."/>
            <person name="Hutchinson M.I."/>
            <person name="Powell A.J."/>
            <person name="Barry K."/>
            <person name="Miller A.N."/>
            <person name="Grigoriev I.V."/>
            <person name="Debuchy R."/>
            <person name="Gladieux P."/>
            <person name="Thoren M.H."/>
            <person name="Johannesson H."/>
        </authorList>
    </citation>
    <scope>NUCLEOTIDE SEQUENCE</scope>
    <source>
        <strain evidence="2">CBS 955.72</strain>
    </source>
</reference>
<keyword evidence="3" id="KW-1185">Reference proteome</keyword>
<evidence type="ECO:0000256" key="1">
    <source>
        <dbReference type="SAM" id="MobiDB-lite"/>
    </source>
</evidence>
<evidence type="ECO:0000313" key="3">
    <source>
        <dbReference type="Proteomes" id="UP001275084"/>
    </source>
</evidence>
<proteinExistence type="predicted"/>
<organism evidence="2 3">
    <name type="scientific">Lasiosphaeria hispida</name>
    <dbReference type="NCBI Taxonomy" id="260671"/>
    <lineage>
        <taxon>Eukaryota</taxon>
        <taxon>Fungi</taxon>
        <taxon>Dikarya</taxon>
        <taxon>Ascomycota</taxon>
        <taxon>Pezizomycotina</taxon>
        <taxon>Sordariomycetes</taxon>
        <taxon>Sordariomycetidae</taxon>
        <taxon>Sordariales</taxon>
        <taxon>Lasiosphaeriaceae</taxon>
        <taxon>Lasiosphaeria</taxon>
    </lineage>
</organism>
<feature type="compositionally biased region" description="Basic residues" evidence="1">
    <location>
        <begin position="354"/>
        <end position="367"/>
    </location>
</feature>
<feature type="compositionally biased region" description="Polar residues" evidence="1">
    <location>
        <begin position="378"/>
        <end position="387"/>
    </location>
</feature>
<comment type="caution">
    <text evidence="2">The sequence shown here is derived from an EMBL/GenBank/DDBJ whole genome shotgun (WGS) entry which is preliminary data.</text>
</comment>
<dbReference type="AlphaFoldDB" id="A0AAJ0HAV5"/>
<gene>
    <name evidence="2" type="ORF">B0T25DRAFT_611987</name>
</gene>
<feature type="compositionally biased region" description="Low complexity" evidence="1">
    <location>
        <begin position="326"/>
        <end position="343"/>
    </location>
</feature>
<feature type="region of interest" description="Disordered" evidence="1">
    <location>
        <begin position="326"/>
        <end position="387"/>
    </location>
</feature>
<accession>A0AAJ0HAV5</accession>
<sequence length="387" mass="42994">MVDMVIGSATKGGRSAVPKVFAAKLPEVVTEDEQVRRFVLLTFLMKDAGLCTPDIQLFLGKYVRALTKAMYGQLRAHLPDVQDVKLKTWAPTFGGLASLGDKTLKAEHIQRTLEQAHLRLIEEPSWFDGTDGWFIKTAAKLSGYPVFNRDGTFSHNVERFWLPELENAVYIAAMARLQAAHAEDNAFLAAQAPTYREAWWALFGVFFSDKHFAEVCKCKGNKTLALGALSKYKGKFHFENEKHSYSIGLMEFHLRTVMEDFLGSGRASVRELYSSKLEKARSLSEDVYTLHWGSDTFLDMLEAMHNRARTTAEEDELKGEVPVASPTVPAAPVASPAAPAAPAGNTKVRSLTRAAKKNLKRRARRYVNKPAAEAINQEKIQTAGTEA</sequence>
<reference evidence="2" key="1">
    <citation type="journal article" date="2023" name="Mol. Phylogenet. Evol.">
        <title>Genome-scale phylogeny and comparative genomics of the fungal order Sordariales.</title>
        <authorList>
            <person name="Hensen N."/>
            <person name="Bonometti L."/>
            <person name="Westerberg I."/>
            <person name="Brannstrom I.O."/>
            <person name="Guillou S."/>
            <person name="Cros-Aarteil S."/>
            <person name="Calhoun S."/>
            <person name="Haridas S."/>
            <person name="Kuo A."/>
            <person name="Mondo S."/>
            <person name="Pangilinan J."/>
            <person name="Riley R."/>
            <person name="LaButti K."/>
            <person name="Andreopoulos B."/>
            <person name="Lipzen A."/>
            <person name="Chen C."/>
            <person name="Yan M."/>
            <person name="Daum C."/>
            <person name="Ng V."/>
            <person name="Clum A."/>
            <person name="Steindorff A."/>
            <person name="Ohm R.A."/>
            <person name="Martin F."/>
            <person name="Silar P."/>
            <person name="Natvig D.O."/>
            <person name="Lalanne C."/>
            <person name="Gautier V."/>
            <person name="Ament-Velasquez S.L."/>
            <person name="Kruys A."/>
            <person name="Hutchinson M.I."/>
            <person name="Powell A.J."/>
            <person name="Barry K."/>
            <person name="Miller A.N."/>
            <person name="Grigoriev I.V."/>
            <person name="Debuchy R."/>
            <person name="Gladieux P."/>
            <person name="Hiltunen Thoren M."/>
            <person name="Johannesson H."/>
        </authorList>
    </citation>
    <scope>NUCLEOTIDE SEQUENCE</scope>
    <source>
        <strain evidence="2">CBS 955.72</strain>
    </source>
</reference>